<evidence type="ECO:0000256" key="1">
    <source>
        <dbReference type="SAM" id="Coils"/>
    </source>
</evidence>
<sequence length="124" mass="14395">MDLFSRIAEDKIKEAIKNKEFENLPGMGKPLDLSDELPGMSAEMKMGYRMLKNAGYISDQVDLRKELITLNDLISVATDDEEIARLQEKLTRKQLQFEKVMENRRKNTNVRFGSYAEKIYGKMK</sequence>
<dbReference type="Pfam" id="PF09350">
    <property type="entry name" value="DJC28_CD"/>
    <property type="match status" value="1"/>
</dbReference>
<organism evidence="3 4">
    <name type="scientific">Priestia megaterium</name>
    <name type="common">Bacillus megaterium</name>
    <dbReference type="NCBI Taxonomy" id="1404"/>
    <lineage>
        <taxon>Bacteria</taxon>
        <taxon>Bacillati</taxon>
        <taxon>Bacillota</taxon>
        <taxon>Bacilli</taxon>
        <taxon>Bacillales</taxon>
        <taxon>Bacillaceae</taxon>
        <taxon>Priestia</taxon>
    </lineage>
</organism>
<dbReference type="PANTHER" id="PTHR39158">
    <property type="entry name" value="OS08G0560600 PROTEIN"/>
    <property type="match status" value="1"/>
</dbReference>
<accession>A0A6H1P5F6</accession>
<reference evidence="3 4" key="1">
    <citation type="submission" date="2020-04" db="EMBL/GenBank/DDBJ databases">
        <title>Genome-Wide Identification of 5-Methylcytosine Sites in Bacterial Genomes By High-Throughput Sequencing of MspJI Restriction Fragments.</title>
        <authorList>
            <person name="Wu V."/>
        </authorList>
    </citation>
    <scope>NUCLEOTIDE SEQUENCE [LARGE SCALE GENOMIC DNA]</scope>
    <source>
        <strain evidence="3 4">S2</strain>
    </source>
</reference>
<dbReference type="Proteomes" id="UP000501868">
    <property type="component" value="Chromosome"/>
</dbReference>
<dbReference type="InterPro" id="IPR052573">
    <property type="entry name" value="DnaJ_C_subfamily_28"/>
</dbReference>
<name>A0A6H1P5F6_PRIMG</name>
<dbReference type="InterPro" id="IPR018961">
    <property type="entry name" value="DnaJ_homolog_subfam-C_membr-28"/>
</dbReference>
<evidence type="ECO:0000259" key="2">
    <source>
        <dbReference type="Pfam" id="PF09350"/>
    </source>
</evidence>
<dbReference type="EMBL" id="CP051128">
    <property type="protein sequence ID" value="QIZ08834.1"/>
    <property type="molecule type" value="Genomic_DNA"/>
</dbReference>
<keyword evidence="1" id="KW-0175">Coiled coil</keyword>
<reference evidence="3 4" key="2">
    <citation type="submission" date="2020-04" db="EMBL/GenBank/DDBJ databases">
        <authorList>
            <person name="Fomenkov A."/>
            <person name="Anton B.P."/>
            <person name="Roberts R.J."/>
        </authorList>
    </citation>
    <scope>NUCLEOTIDE SEQUENCE [LARGE SCALE GENOMIC DNA]</scope>
    <source>
        <strain evidence="3 4">S2</strain>
    </source>
</reference>
<protein>
    <submittedName>
        <fullName evidence="3">DUF1992 domain-containing protein</fullName>
    </submittedName>
</protein>
<feature type="domain" description="DnaJ homologue subfamily C member 28 conserved" evidence="2">
    <location>
        <begin position="7"/>
        <end position="74"/>
    </location>
</feature>
<proteinExistence type="predicted"/>
<dbReference type="PANTHER" id="PTHR39158:SF1">
    <property type="entry name" value="DNAJ HOMOLOG SUBFAMILY C MEMBER 28"/>
    <property type="match status" value="1"/>
</dbReference>
<feature type="coiled-coil region" evidence="1">
    <location>
        <begin position="76"/>
        <end position="103"/>
    </location>
</feature>
<evidence type="ECO:0000313" key="3">
    <source>
        <dbReference type="EMBL" id="QIZ08834.1"/>
    </source>
</evidence>
<evidence type="ECO:0000313" key="4">
    <source>
        <dbReference type="Proteomes" id="UP000501868"/>
    </source>
</evidence>
<gene>
    <name evidence="3" type="ORF">HFZ78_20755</name>
</gene>
<dbReference type="AlphaFoldDB" id="A0A6H1P5F6"/>